<proteinExistence type="predicted"/>
<organism evidence="4 5">
    <name type="scientific">Bacillus salitolerans</name>
    <dbReference type="NCBI Taxonomy" id="1437434"/>
    <lineage>
        <taxon>Bacteria</taxon>
        <taxon>Bacillati</taxon>
        <taxon>Bacillota</taxon>
        <taxon>Bacilli</taxon>
        <taxon>Bacillales</taxon>
        <taxon>Bacillaceae</taxon>
        <taxon>Bacillus</taxon>
    </lineage>
</organism>
<accession>A0ABW4LMI0</accession>
<evidence type="ECO:0000313" key="4">
    <source>
        <dbReference type="EMBL" id="MFD1736354.1"/>
    </source>
</evidence>
<dbReference type="RefSeq" id="WP_377927503.1">
    <property type="nucleotide sequence ID" value="NZ_JBHUEM010000007.1"/>
</dbReference>
<name>A0ABW4LMI0_9BACI</name>
<dbReference type="InterPro" id="IPR000086">
    <property type="entry name" value="NUDIX_hydrolase_dom"/>
</dbReference>
<reference evidence="5" key="1">
    <citation type="journal article" date="2019" name="Int. J. Syst. Evol. Microbiol.">
        <title>The Global Catalogue of Microorganisms (GCM) 10K type strain sequencing project: providing services to taxonomists for standard genome sequencing and annotation.</title>
        <authorList>
            <consortium name="The Broad Institute Genomics Platform"/>
            <consortium name="The Broad Institute Genome Sequencing Center for Infectious Disease"/>
            <person name="Wu L."/>
            <person name="Ma J."/>
        </authorList>
    </citation>
    <scope>NUCLEOTIDE SEQUENCE [LARGE SCALE GENOMIC DNA]</scope>
    <source>
        <strain evidence="5">CCUG 49339</strain>
    </source>
</reference>
<gene>
    <name evidence="4" type="ORF">ACFSCX_07230</name>
</gene>
<dbReference type="InterPro" id="IPR020084">
    <property type="entry name" value="NUDIX_hydrolase_CS"/>
</dbReference>
<dbReference type="EMBL" id="JBHUEM010000007">
    <property type="protein sequence ID" value="MFD1736354.1"/>
    <property type="molecule type" value="Genomic_DNA"/>
</dbReference>
<dbReference type="SUPFAM" id="SSF55811">
    <property type="entry name" value="Nudix"/>
    <property type="match status" value="1"/>
</dbReference>
<feature type="domain" description="Nudix hydrolase" evidence="3">
    <location>
        <begin position="4"/>
        <end position="134"/>
    </location>
</feature>
<dbReference type="PROSITE" id="PS51462">
    <property type="entry name" value="NUDIX"/>
    <property type="match status" value="1"/>
</dbReference>
<evidence type="ECO:0000259" key="3">
    <source>
        <dbReference type="PROSITE" id="PS51462"/>
    </source>
</evidence>
<evidence type="ECO:0000313" key="5">
    <source>
        <dbReference type="Proteomes" id="UP001597214"/>
    </source>
</evidence>
<sequence length="156" mass="18016">MEKLFHHLVRGIIIRDDKILIAQAKGHINTFLPGGHIEFGESAKVALKRELNEELGANCNVGRFLGIVEHKWEKDGMLHCEINQVFEVQSKELLTSHNPMSYESHLEFLWCSGKELDEKNLQPFPFRNLIQQFLLGKEDVWWDTTLNIDSNDSTKS</sequence>
<comment type="cofactor">
    <cofactor evidence="1">
        <name>Mg(2+)</name>
        <dbReference type="ChEBI" id="CHEBI:18420"/>
    </cofactor>
</comment>
<keyword evidence="5" id="KW-1185">Reference proteome</keyword>
<dbReference type="InterPro" id="IPR015797">
    <property type="entry name" value="NUDIX_hydrolase-like_dom_sf"/>
</dbReference>
<dbReference type="Proteomes" id="UP001597214">
    <property type="component" value="Unassembled WGS sequence"/>
</dbReference>
<protein>
    <submittedName>
        <fullName evidence="4">NUDIX domain-containing protein</fullName>
    </submittedName>
</protein>
<dbReference type="Gene3D" id="3.90.79.10">
    <property type="entry name" value="Nucleoside Triphosphate Pyrophosphohydrolase"/>
    <property type="match status" value="1"/>
</dbReference>
<dbReference type="Pfam" id="PF00293">
    <property type="entry name" value="NUDIX"/>
    <property type="match status" value="1"/>
</dbReference>
<evidence type="ECO:0000256" key="2">
    <source>
        <dbReference type="ARBA" id="ARBA00022801"/>
    </source>
</evidence>
<comment type="caution">
    <text evidence="4">The sequence shown here is derived from an EMBL/GenBank/DDBJ whole genome shotgun (WGS) entry which is preliminary data.</text>
</comment>
<evidence type="ECO:0000256" key="1">
    <source>
        <dbReference type="ARBA" id="ARBA00001946"/>
    </source>
</evidence>
<dbReference type="PANTHER" id="PTHR43046:SF14">
    <property type="entry name" value="MUTT_NUDIX FAMILY PROTEIN"/>
    <property type="match status" value="1"/>
</dbReference>
<dbReference type="PANTHER" id="PTHR43046">
    <property type="entry name" value="GDP-MANNOSE MANNOSYL HYDROLASE"/>
    <property type="match status" value="1"/>
</dbReference>
<dbReference type="PROSITE" id="PS00893">
    <property type="entry name" value="NUDIX_BOX"/>
    <property type="match status" value="1"/>
</dbReference>
<keyword evidence="2" id="KW-0378">Hydrolase</keyword>